<accession>A0A0F3RGL1</accession>
<proteinExistence type="predicted"/>
<organism evidence="1 2">
    <name type="scientific">Rickettsia argasii T170-B</name>
    <dbReference type="NCBI Taxonomy" id="1268837"/>
    <lineage>
        <taxon>Bacteria</taxon>
        <taxon>Pseudomonadati</taxon>
        <taxon>Pseudomonadota</taxon>
        <taxon>Alphaproteobacteria</taxon>
        <taxon>Rickettsiales</taxon>
        <taxon>Rickettsiaceae</taxon>
        <taxon>Rickettsieae</taxon>
        <taxon>Rickettsia</taxon>
        <taxon>spotted fever group</taxon>
    </lineage>
</organism>
<sequence length="72" mass="7758">MSLLAKSGGGVLLVYVIPAKAGIQQLKGIYTVSFNIKSSIYLALPWIPASAGMTSNNLLLSNKLFNKELYVK</sequence>
<name>A0A0F3RGL1_9RICK</name>
<keyword evidence="2" id="KW-1185">Reference proteome</keyword>
<evidence type="ECO:0000313" key="1">
    <source>
        <dbReference type="EMBL" id="KJW05408.1"/>
    </source>
</evidence>
<dbReference type="Proteomes" id="UP000033736">
    <property type="component" value="Unassembled WGS sequence"/>
</dbReference>
<dbReference type="RefSeq" id="WP_041404305.1">
    <property type="nucleotide sequence ID" value="NZ_LAOQ01000001.1"/>
</dbReference>
<protein>
    <submittedName>
        <fullName evidence="1">Uncharacterized protein</fullName>
    </submittedName>
</protein>
<gene>
    <name evidence="1" type="ORF">RAT170B_0225</name>
</gene>
<dbReference type="EMBL" id="LAOQ01000001">
    <property type="protein sequence ID" value="KJW05408.1"/>
    <property type="molecule type" value="Genomic_DNA"/>
</dbReference>
<dbReference type="AlphaFoldDB" id="A0A0F3RGL1"/>
<dbReference type="PATRIC" id="fig|1268837.3.peg.229"/>
<comment type="caution">
    <text evidence="1">The sequence shown here is derived from an EMBL/GenBank/DDBJ whole genome shotgun (WGS) entry which is preliminary data.</text>
</comment>
<evidence type="ECO:0000313" key="2">
    <source>
        <dbReference type="Proteomes" id="UP000033736"/>
    </source>
</evidence>
<reference evidence="1 2" key="1">
    <citation type="submission" date="2015-01" db="EMBL/GenBank/DDBJ databases">
        <title>Genome Sequencing of Rickettsiales /home/snadendla/prok_pipe/test/illegal_ec_num.txt.</title>
        <authorList>
            <person name="Daugherty S.C."/>
            <person name="Su Q."/>
            <person name="Abolude K."/>
            <person name="Beier-Sexton M."/>
            <person name="Carlyon J.A."/>
            <person name="Carter R."/>
            <person name="Day N.P."/>
            <person name="Dumler S.J."/>
            <person name="Dyachenko V."/>
            <person name="Godinez A."/>
            <person name="Kurtti T.J."/>
            <person name="Lichay M."/>
            <person name="Mullins K.E."/>
            <person name="Ott S."/>
            <person name="Pappas-Brown V."/>
            <person name="Paris D.H."/>
            <person name="Patel P."/>
            <person name="Richards A.L."/>
            <person name="Sadzewicz L."/>
            <person name="Sears K."/>
            <person name="Seidman D."/>
            <person name="Sengamalay N."/>
            <person name="Stenos J."/>
            <person name="Tallon L.J."/>
            <person name="Vincent G."/>
            <person name="Fraser C.M."/>
            <person name="Munderloh U."/>
            <person name="Dunning-Hotopp J.C."/>
        </authorList>
    </citation>
    <scope>NUCLEOTIDE SEQUENCE [LARGE SCALE GENOMIC DNA]</scope>
    <source>
        <strain evidence="1 2">T170-B</strain>
    </source>
</reference>